<keyword evidence="3" id="KW-0411">Iron-sulfur</keyword>
<evidence type="ECO:0000313" key="6">
    <source>
        <dbReference type="Proteomes" id="UP000769766"/>
    </source>
</evidence>
<evidence type="ECO:0000259" key="4">
    <source>
        <dbReference type="PROSITE" id="PS51379"/>
    </source>
</evidence>
<dbReference type="GO" id="GO:0051536">
    <property type="term" value="F:iron-sulfur cluster binding"/>
    <property type="evidence" value="ECO:0007669"/>
    <property type="project" value="UniProtKB-KW"/>
</dbReference>
<reference evidence="5" key="1">
    <citation type="submission" date="2020-07" db="EMBL/GenBank/DDBJ databases">
        <title>Huge and variable diversity of episymbiotic CPR bacteria and DPANN archaea in groundwater ecosystems.</title>
        <authorList>
            <person name="He C.Y."/>
            <person name="Keren R."/>
            <person name="Whittaker M."/>
            <person name="Farag I.F."/>
            <person name="Doudna J."/>
            <person name="Cate J.H.D."/>
            <person name="Banfield J.F."/>
        </authorList>
    </citation>
    <scope>NUCLEOTIDE SEQUENCE</scope>
    <source>
        <strain evidence="5">NC_groundwater_672_Ag_B-0.1um_62_36</strain>
    </source>
</reference>
<evidence type="ECO:0000256" key="1">
    <source>
        <dbReference type="ARBA" id="ARBA00022723"/>
    </source>
</evidence>
<dbReference type="EMBL" id="JACPRF010000345">
    <property type="protein sequence ID" value="MBI2877465.1"/>
    <property type="molecule type" value="Genomic_DNA"/>
</dbReference>
<dbReference type="Proteomes" id="UP000769766">
    <property type="component" value="Unassembled WGS sequence"/>
</dbReference>
<dbReference type="InterPro" id="IPR017900">
    <property type="entry name" value="4Fe4S_Fe_S_CS"/>
</dbReference>
<name>A0A932G1P1_UNCTE</name>
<gene>
    <name evidence="5" type="ORF">HYY20_11335</name>
</gene>
<dbReference type="PROSITE" id="PS51379">
    <property type="entry name" value="4FE4S_FER_2"/>
    <property type="match status" value="1"/>
</dbReference>
<evidence type="ECO:0000256" key="2">
    <source>
        <dbReference type="ARBA" id="ARBA00023004"/>
    </source>
</evidence>
<dbReference type="AlphaFoldDB" id="A0A932G1P1"/>
<sequence>MSSTKTEKSYRVIYNPNYCKFATCEICIGLCPVKNLVIKDNRVTDLGLCKGCMLCERYCPDIAIEIEVNESGKAAPTRE</sequence>
<keyword evidence="1" id="KW-0479">Metal-binding</keyword>
<organism evidence="5 6">
    <name type="scientific">Tectimicrobiota bacterium</name>
    <dbReference type="NCBI Taxonomy" id="2528274"/>
    <lineage>
        <taxon>Bacteria</taxon>
        <taxon>Pseudomonadati</taxon>
        <taxon>Nitrospinota/Tectimicrobiota group</taxon>
        <taxon>Candidatus Tectimicrobiota</taxon>
    </lineage>
</organism>
<feature type="domain" description="4Fe-4S ferredoxin-type" evidence="4">
    <location>
        <begin position="40"/>
        <end position="69"/>
    </location>
</feature>
<evidence type="ECO:0000256" key="3">
    <source>
        <dbReference type="ARBA" id="ARBA00023014"/>
    </source>
</evidence>
<protein>
    <recommendedName>
        <fullName evidence="4">4Fe-4S ferredoxin-type domain-containing protein</fullName>
    </recommendedName>
</protein>
<evidence type="ECO:0000313" key="5">
    <source>
        <dbReference type="EMBL" id="MBI2877465.1"/>
    </source>
</evidence>
<dbReference type="InterPro" id="IPR017896">
    <property type="entry name" value="4Fe4S_Fe-S-bd"/>
</dbReference>
<dbReference type="PROSITE" id="PS00198">
    <property type="entry name" value="4FE4S_FER_1"/>
    <property type="match status" value="1"/>
</dbReference>
<dbReference type="Gene3D" id="3.30.70.20">
    <property type="match status" value="1"/>
</dbReference>
<dbReference type="GO" id="GO:0046872">
    <property type="term" value="F:metal ion binding"/>
    <property type="evidence" value="ECO:0007669"/>
    <property type="project" value="UniProtKB-KW"/>
</dbReference>
<keyword evidence="2" id="KW-0408">Iron</keyword>
<accession>A0A932G1P1</accession>
<proteinExistence type="predicted"/>
<dbReference type="SUPFAM" id="SSF54862">
    <property type="entry name" value="4Fe-4S ferredoxins"/>
    <property type="match status" value="1"/>
</dbReference>
<comment type="caution">
    <text evidence="5">The sequence shown here is derived from an EMBL/GenBank/DDBJ whole genome shotgun (WGS) entry which is preliminary data.</text>
</comment>